<keyword evidence="1" id="KW-0238">DNA-binding</keyword>
<proteinExistence type="predicted"/>
<organism evidence="1 2">
    <name type="scientific">Mucilaginibacter gossypiicola</name>
    <dbReference type="NCBI Taxonomy" id="551995"/>
    <lineage>
        <taxon>Bacteria</taxon>
        <taxon>Pseudomonadati</taxon>
        <taxon>Bacteroidota</taxon>
        <taxon>Sphingobacteriia</taxon>
        <taxon>Sphingobacteriales</taxon>
        <taxon>Sphingobacteriaceae</taxon>
        <taxon>Mucilaginibacter</taxon>
    </lineage>
</organism>
<dbReference type="SUPFAM" id="SSF51004">
    <property type="entry name" value="C-terminal (heme d1) domain of cytochrome cd1-nitrite reductase"/>
    <property type="match status" value="1"/>
</dbReference>
<protein>
    <submittedName>
        <fullName evidence="1">DNA-binding beta-propeller fold protein YncE</fullName>
    </submittedName>
</protein>
<dbReference type="InterPro" id="IPR015943">
    <property type="entry name" value="WD40/YVTN_repeat-like_dom_sf"/>
</dbReference>
<dbReference type="PANTHER" id="PTHR47197">
    <property type="entry name" value="PROTEIN NIRF"/>
    <property type="match status" value="1"/>
</dbReference>
<dbReference type="GO" id="GO:0003677">
    <property type="term" value="F:DNA binding"/>
    <property type="evidence" value="ECO:0007669"/>
    <property type="project" value="UniProtKB-KW"/>
</dbReference>
<dbReference type="PANTHER" id="PTHR47197:SF3">
    <property type="entry name" value="DIHYDRO-HEME D1 DEHYDROGENASE"/>
    <property type="match status" value="1"/>
</dbReference>
<name>A0A1H8SYI4_9SPHI</name>
<dbReference type="Proteomes" id="UP000198942">
    <property type="component" value="Unassembled WGS sequence"/>
</dbReference>
<dbReference type="STRING" id="551995.SAMN05192574_1144"/>
<dbReference type="InterPro" id="IPR011048">
    <property type="entry name" value="Haem_d1_sf"/>
</dbReference>
<evidence type="ECO:0000313" key="1">
    <source>
        <dbReference type="EMBL" id="SEO83404.1"/>
    </source>
</evidence>
<dbReference type="EMBL" id="FOCL01000014">
    <property type="protein sequence ID" value="SEO83404.1"/>
    <property type="molecule type" value="Genomic_DNA"/>
</dbReference>
<dbReference type="OrthoDB" id="9803927at2"/>
<keyword evidence="2" id="KW-1185">Reference proteome</keyword>
<sequence length="337" mass="37556">MKLLLTLLLVFTGLFAIAQDKQYVLLLSKGEHKMWVLDYKTLEPVNKIPVGEDPHEIELSTDNSIAYVSNAVIAGTGHVINVIDLKKMQPVKDIDTQPFYVPHGMAYHNDTLWYTAQGSKAVVAYDVKQDKPVRVLGTGQDFTHLMRMTADGNTFYTTNVESGTISIFERKLIPPYMPPTGVLPANAKKRIEWRQTLVNVGVGAEGFDITADGKDLWTARPDGHIVIVDLVNKKVKATIDTHVPGLHRIGITPDGKTVCVVSVKTGDLLYYNRITQQLEQKENMGQGAGIYMDKAMNRMFVSCTPNNYVYVIDLNTRKEIKRIAIGRPDGITSVIVR</sequence>
<reference evidence="2" key="1">
    <citation type="submission" date="2016-10" db="EMBL/GenBank/DDBJ databases">
        <authorList>
            <person name="Varghese N."/>
            <person name="Submissions S."/>
        </authorList>
    </citation>
    <scope>NUCLEOTIDE SEQUENCE [LARGE SCALE GENOMIC DNA]</scope>
    <source>
        <strain evidence="2">Gh-48</strain>
    </source>
</reference>
<accession>A0A1H8SYI4</accession>
<dbReference type="InterPro" id="IPR051200">
    <property type="entry name" value="Host-pathogen_enzymatic-act"/>
</dbReference>
<dbReference type="AlphaFoldDB" id="A0A1H8SYI4"/>
<dbReference type="RefSeq" id="WP_091219388.1">
    <property type="nucleotide sequence ID" value="NZ_FOCL01000014.1"/>
</dbReference>
<evidence type="ECO:0000313" key="2">
    <source>
        <dbReference type="Proteomes" id="UP000198942"/>
    </source>
</evidence>
<dbReference type="Gene3D" id="2.130.10.10">
    <property type="entry name" value="YVTN repeat-like/Quinoprotein amine dehydrogenase"/>
    <property type="match status" value="2"/>
</dbReference>
<gene>
    <name evidence="1" type="ORF">SAMN05192574_1144</name>
</gene>